<keyword evidence="2" id="KW-1185">Reference proteome</keyword>
<dbReference type="RefSeq" id="WP_281465909.1">
    <property type="nucleotide sequence ID" value="NZ_CP124535.1"/>
</dbReference>
<organism evidence="1 2">
    <name type="scientific">Fuscovulum ytuae</name>
    <dbReference type="NCBI Taxonomy" id="3042299"/>
    <lineage>
        <taxon>Bacteria</taxon>
        <taxon>Pseudomonadati</taxon>
        <taxon>Pseudomonadota</taxon>
        <taxon>Alphaproteobacteria</taxon>
        <taxon>Rhodobacterales</taxon>
        <taxon>Paracoccaceae</taxon>
        <taxon>Fuscovulum</taxon>
    </lineage>
</organism>
<reference evidence="1 2" key="1">
    <citation type="submission" date="2023-04" db="EMBL/GenBank/DDBJ databases">
        <title>YMD61, complete Genome.</title>
        <authorList>
            <person name="Zhang J."/>
        </authorList>
    </citation>
    <scope>NUCLEOTIDE SEQUENCE [LARGE SCALE GENOMIC DNA]</scope>
    <source>
        <strain evidence="1 2">YMD61</strain>
    </source>
</reference>
<dbReference type="Proteomes" id="UP001230978">
    <property type="component" value="Chromosome"/>
</dbReference>
<protein>
    <submittedName>
        <fullName evidence="1">Uncharacterized protein</fullName>
    </submittedName>
</protein>
<accession>A0ABY8Q544</accession>
<evidence type="ECO:0000313" key="1">
    <source>
        <dbReference type="EMBL" id="WGV15998.1"/>
    </source>
</evidence>
<proteinExistence type="predicted"/>
<name>A0ABY8Q544_9RHOB</name>
<sequence>MRRKPSERTLRITMKFIDGHWEMRSGGQVPVRNGTTAEMIVPQKAIADKRFIESMRQPDLLQILPEASTLYAYVVIKKENQPSDALMSKLIRWPQVRERVALKFLDNWSTGELCLFPVKLGPQNSKTPMRNSPQAGGLWLRIRGRDASGLVSSQICLPEEVTTRKVYSLNTAFTRLSETYEPWRDSHTGNVYERFLYEETDEKLYPLDLFRDQALAQQEQKIAYALWKNFLVKTAPTTK</sequence>
<evidence type="ECO:0000313" key="2">
    <source>
        <dbReference type="Proteomes" id="UP001230978"/>
    </source>
</evidence>
<gene>
    <name evidence="1" type="ORF">QF092_17365</name>
</gene>
<dbReference type="EMBL" id="CP124535">
    <property type="protein sequence ID" value="WGV15998.1"/>
    <property type="molecule type" value="Genomic_DNA"/>
</dbReference>